<feature type="region of interest" description="Disordered" evidence="1">
    <location>
        <begin position="59"/>
        <end position="94"/>
    </location>
</feature>
<protein>
    <submittedName>
        <fullName evidence="2">Uncharacterized protein</fullName>
    </submittedName>
</protein>
<dbReference type="Bgee" id="ENSOANG00000051276">
    <property type="expression patterns" value="Expressed in adult mammalian kidney"/>
</dbReference>
<evidence type="ECO:0000313" key="2">
    <source>
        <dbReference type="Ensembl" id="ENSOANP00000053091.1"/>
    </source>
</evidence>
<proteinExistence type="predicted"/>
<accession>A0A6I8PN34</accession>
<evidence type="ECO:0000313" key="3">
    <source>
        <dbReference type="Proteomes" id="UP000002279"/>
    </source>
</evidence>
<reference evidence="2 3" key="1">
    <citation type="journal article" date="2008" name="Nature">
        <title>Genome analysis of the platypus reveals unique signatures of evolution.</title>
        <authorList>
            <person name="Warren W.C."/>
            <person name="Hillier L.W."/>
            <person name="Marshall Graves J.A."/>
            <person name="Birney E."/>
            <person name="Ponting C.P."/>
            <person name="Grutzner F."/>
            <person name="Belov K."/>
            <person name="Miller W."/>
            <person name="Clarke L."/>
            <person name="Chinwalla A.T."/>
            <person name="Yang S.P."/>
            <person name="Heger A."/>
            <person name="Locke D.P."/>
            <person name="Miethke P."/>
            <person name="Waters P.D."/>
            <person name="Veyrunes F."/>
            <person name="Fulton L."/>
            <person name="Fulton B."/>
            <person name="Graves T."/>
            <person name="Wallis J."/>
            <person name="Puente X.S."/>
            <person name="Lopez-Otin C."/>
            <person name="Ordonez G.R."/>
            <person name="Eichler E.E."/>
            <person name="Chen L."/>
            <person name="Cheng Z."/>
            <person name="Deakin J.E."/>
            <person name="Alsop A."/>
            <person name="Thompson K."/>
            <person name="Kirby P."/>
            <person name="Papenfuss A.T."/>
            <person name="Wakefield M.J."/>
            <person name="Olender T."/>
            <person name="Lancet D."/>
            <person name="Huttley G.A."/>
            <person name="Smit A.F."/>
            <person name="Pask A."/>
            <person name="Temple-Smith P."/>
            <person name="Batzer M.A."/>
            <person name="Walker J.A."/>
            <person name="Konkel M.K."/>
            <person name="Harris R.S."/>
            <person name="Whittington C.M."/>
            <person name="Wong E.S."/>
            <person name="Gemmell N.J."/>
            <person name="Buschiazzo E."/>
            <person name="Vargas Jentzsch I.M."/>
            <person name="Merkel A."/>
            <person name="Schmitz J."/>
            <person name="Zemann A."/>
            <person name="Churakov G."/>
            <person name="Kriegs J.O."/>
            <person name="Brosius J."/>
            <person name="Murchison E.P."/>
            <person name="Sachidanandam R."/>
            <person name="Smith C."/>
            <person name="Hannon G.J."/>
            <person name="Tsend-Ayush E."/>
            <person name="McMillan D."/>
            <person name="Attenborough R."/>
            <person name="Rens W."/>
            <person name="Ferguson-Smith M."/>
            <person name="Lefevre C.M."/>
            <person name="Sharp J.A."/>
            <person name="Nicholas K.R."/>
            <person name="Ray D.A."/>
            <person name="Kube M."/>
            <person name="Reinhardt R."/>
            <person name="Pringle T.H."/>
            <person name="Taylor J."/>
            <person name="Jones R.C."/>
            <person name="Nixon B."/>
            <person name="Dacheux J.L."/>
            <person name="Niwa H."/>
            <person name="Sekita Y."/>
            <person name="Huang X."/>
            <person name="Stark A."/>
            <person name="Kheradpour P."/>
            <person name="Kellis M."/>
            <person name="Flicek P."/>
            <person name="Chen Y."/>
            <person name="Webber C."/>
            <person name="Hardison R."/>
            <person name="Nelson J."/>
            <person name="Hallsworth-Pepin K."/>
            <person name="Delehaunty K."/>
            <person name="Markovic C."/>
            <person name="Minx P."/>
            <person name="Feng Y."/>
            <person name="Kremitzki C."/>
            <person name="Mitreva M."/>
            <person name="Glasscock J."/>
            <person name="Wylie T."/>
            <person name="Wohldmann P."/>
            <person name="Thiru P."/>
            <person name="Nhan M.N."/>
            <person name="Pohl C.S."/>
            <person name="Smith S.M."/>
            <person name="Hou S."/>
            <person name="Nefedov M."/>
            <person name="de Jong P.J."/>
            <person name="Renfree M.B."/>
            <person name="Mardis E.R."/>
            <person name="Wilson R.K."/>
        </authorList>
    </citation>
    <scope>NUCLEOTIDE SEQUENCE [LARGE SCALE GENOMIC DNA]</scope>
    <source>
        <strain evidence="2 3">Glennie</strain>
    </source>
</reference>
<keyword evidence="3" id="KW-1185">Reference proteome</keyword>
<dbReference type="InParanoid" id="A0A6I8PN34"/>
<dbReference type="AlphaFoldDB" id="A0A6I8PN34"/>
<reference evidence="2" key="2">
    <citation type="submission" date="2025-08" db="UniProtKB">
        <authorList>
            <consortium name="Ensembl"/>
        </authorList>
    </citation>
    <scope>IDENTIFICATION</scope>
    <source>
        <strain evidence="2">Glennie</strain>
    </source>
</reference>
<dbReference type="Proteomes" id="UP000002279">
    <property type="component" value="Chromosome 18"/>
</dbReference>
<dbReference type="GeneTree" id="ENSGT01030000235675"/>
<sequence>MTTMLEGRVSGEQVARAVARDHVQAVTRNYITNPRITYRTVCSVNGPLVVLDNVKVISGVHSSSPSPGPRKGSKRTPLRVPTPSLSLGVCPRPR</sequence>
<name>A0A6I8PN34_ORNAN</name>
<dbReference type="Ensembl" id="ENSOANT00000062880.1">
    <property type="protein sequence ID" value="ENSOANP00000053091.1"/>
    <property type="gene ID" value="ENSOANG00000051276.1"/>
</dbReference>
<reference evidence="2" key="3">
    <citation type="submission" date="2025-09" db="UniProtKB">
        <authorList>
            <consortium name="Ensembl"/>
        </authorList>
    </citation>
    <scope>IDENTIFICATION</scope>
    <source>
        <strain evidence="2">Glennie</strain>
    </source>
</reference>
<evidence type="ECO:0000256" key="1">
    <source>
        <dbReference type="SAM" id="MobiDB-lite"/>
    </source>
</evidence>
<organism evidence="2 3">
    <name type="scientific">Ornithorhynchus anatinus</name>
    <name type="common">Duckbill platypus</name>
    <dbReference type="NCBI Taxonomy" id="9258"/>
    <lineage>
        <taxon>Eukaryota</taxon>
        <taxon>Metazoa</taxon>
        <taxon>Chordata</taxon>
        <taxon>Craniata</taxon>
        <taxon>Vertebrata</taxon>
        <taxon>Euteleostomi</taxon>
        <taxon>Mammalia</taxon>
        <taxon>Monotremata</taxon>
        <taxon>Ornithorhynchidae</taxon>
        <taxon>Ornithorhynchus</taxon>
    </lineage>
</organism>